<dbReference type="InterPro" id="IPR000504">
    <property type="entry name" value="RRM_dom"/>
</dbReference>
<protein>
    <submittedName>
        <fullName evidence="9">RNA-binding (RRM/RBD/RNP motifs) family protein</fullName>
    </submittedName>
</protein>
<evidence type="ECO:0000256" key="5">
    <source>
        <dbReference type="ARBA" id="ARBA00023125"/>
    </source>
</evidence>
<keyword evidence="5" id="KW-0238">DNA-binding</keyword>
<gene>
    <name evidence="9" type="ORF">STAS_32692</name>
</gene>
<evidence type="ECO:0000256" key="4">
    <source>
        <dbReference type="ARBA" id="ARBA00022884"/>
    </source>
</evidence>
<reference evidence="10" key="1">
    <citation type="journal article" date="2019" name="Curr. Biol.">
        <title>Genome Sequence of Striga asiatica Provides Insight into the Evolution of Plant Parasitism.</title>
        <authorList>
            <person name="Yoshida S."/>
            <person name="Kim S."/>
            <person name="Wafula E.K."/>
            <person name="Tanskanen J."/>
            <person name="Kim Y.M."/>
            <person name="Honaas L."/>
            <person name="Yang Z."/>
            <person name="Spallek T."/>
            <person name="Conn C.E."/>
            <person name="Ichihashi Y."/>
            <person name="Cheong K."/>
            <person name="Cui S."/>
            <person name="Der J.P."/>
            <person name="Gundlach H."/>
            <person name="Jiao Y."/>
            <person name="Hori C."/>
            <person name="Ishida J.K."/>
            <person name="Kasahara H."/>
            <person name="Kiba T."/>
            <person name="Kim M.S."/>
            <person name="Koo N."/>
            <person name="Laohavisit A."/>
            <person name="Lee Y.H."/>
            <person name="Lumba S."/>
            <person name="McCourt P."/>
            <person name="Mortimer J.C."/>
            <person name="Mutuku J.M."/>
            <person name="Nomura T."/>
            <person name="Sasaki-Sekimoto Y."/>
            <person name="Seto Y."/>
            <person name="Wang Y."/>
            <person name="Wakatake T."/>
            <person name="Sakakibara H."/>
            <person name="Demura T."/>
            <person name="Yamaguchi S."/>
            <person name="Yoneyama K."/>
            <person name="Manabe R.I."/>
            <person name="Nelson D.C."/>
            <person name="Schulman A.H."/>
            <person name="Timko M.P."/>
            <person name="dePamphilis C.W."/>
            <person name="Choi D."/>
            <person name="Shirasu K."/>
        </authorList>
    </citation>
    <scope>NUCLEOTIDE SEQUENCE [LARGE SCALE GENOMIC DNA]</scope>
    <source>
        <strain evidence="10">cv. UVA1</strain>
    </source>
</reference>
<evidence type="ECO:0000313" key="9">
    <source>
        <dbReference type="EMBL" id="GER55047.1"/>
    </source>
</evidence>
<dbReference type="Pfam" id="PF23182">
    <property type="entry name" value="PABC_AtC3H46"/>
    <property type="match status" value="1"/>
</dbReference>
<evidence type="ECO:0000256" key="6">
    <source>
        <dbReference type="PROSITE-ProRule" id="PRU00176"/>
    </source>
</evidence>
<dbReference type="EMBL" id="BKCP01011625">
    <property type="protein sequence ID" value="GER55047.1"/>
    <property type="molecule type" value="Genomic_DNA"/>
</dbReference>
<dbReference type="PANTHER" id="PTHR24009">
    <property type="entry name" value="RNA-BINDING (RRM/RBD/RNP MOTIFS)"/>
    <property type="match status" value="1"/>
</dbReference>
<evidence type="ECO:0000256" key="7">
    <source>
        <dbReference type="SAM" id="MobiDB-lite"/>
    </source>
</evidence>
<feature type="domain" description="RRM" evidence="8">
    <location>
        <begin position="292"/>
        <end position="375"/>
    </location>
</feature>
<keyword evidence="10" id="KW-1185">Reference proteome</keyword>
<dbReference type="GO" id="GO:0008270">
    <property type="term" value="F:zinc ion binding"/>
    <property type="evidence" value="ECO:0007669"/>
    <property type="project" value="UniProtKB-KW"/>
</dbReference>
<dbReference type="InterPro" id="IPR012677">
    <property type="entry name" value="Nucleotide-bd_a/b_plait_sf"/>
</dbReference>
<accession>A0A5A7REC6</accession>
<dbReference type="PROSITE" id="PS50102">
    <property type="entry name" value="RRM"/>
    <property type="match status" value="1"/>
</dbReference>
<sequence>MDAYEATKTVMSRIQALDPENSSKIMGYILIQDQGEKEMIRLAFSPDPLLLSYIGQAKARLGLPPNSPSSNPPPPFSHSAVSNTTFLQNSPRVVVPNSGGFHLRNPPSPAAGAFPRSRAWLDDDFGYDYRFPFLDNPAAAEPVMSPGGRSDSLVFPYGEDAAGGSSSPQPQHPFHKRSYSVNDAAFISEGGLWRPCMNFTRGFGKNGSESQFLQGESGGGVDPVDLGSPGKSFSGFEELLRLKALQQQRFAYMASGGHRPFSYNKCMDAINENPRSDFSPFGLNSSANSCARQIYLTFPADSTFKEEDVSSYFKWVIEIELMFGPVQDVRIPFQQKRMFGFVTFVYPETVKLILAKGNPHFVCDSRVLVKPYKEKGKYKEKKQHLQQCLSPSGLDSGEHFDTPFGPRMLLSPREMMLRRKLEQEAEMQQAIELQSRRMMNLQLMDQKSENHNFHYLQSFPSSIPDLMNHHLRNSSGSINQENLDEFDGCKEAAVEADEKNVLEGHKFLVDSNIDGGDMLNRGNSDESEFQESLEHVLPDNLFASTTISAVENHSSVSSQPLPVANDTVQVSSSCNDLLSSSSPLTIASLKSCYLQMPRFSSGQEGVEM</sequence>
<feature type="region of interest" description="Disordered" evidence="7">
    <location>
        <begin position="62"/>
        <end position="82"/>
    </location>
</feature>
<keyword evidence="3" id="KW-0862">Zinc</keyword>
<dbReference type="OrthoDB" id="1897736at2759"/>
<organism evidence="9 10">
    <name type="scientific">Striga asiatica</name>
    <name type="common">Asiatic witchweed</name>
    <name type="synonym">Buchnera asiatica</name>
    <dbReference type="NCBI Taxonomy" id="4170"/>
    <lineage>
        <taxon>Eukaryota</taxon>
        <taxon>Viridiplantae</taxon>
        <taxon>Streptophyta</taxon>
        <taxon>Embryophyta</taxon>
        <taxon>Tracheophyta</taxon>
        <taxon>Spermatophyta</taxon>
        <taxon>Magnoliopsida</taxon>
        <taxon>eudicotyledons</taxon>
        <taxon>Gunneridae</taxon>
        <taxon>Pentapetalae</taxon>
        <taxon>asterids</taxon>
        <taxon>lamiids</taxon>
        <taxon>Lamiales</taxon>
        <taxon>Orobanchaceae</taxon>
        <taxon>Buchnereae</taxon>
        <taxon>Striga</taxon>
    </lineage>
</organism>
<feature type="compositionally biased region" description="Pro residues" evidence="7">
    <location>
        <begin position="65"/>
        <end position="76"/>
    </location>
</feature>
<name>A0A5A7REC6_STRAF</name>
<evidence type="ECO:0000313" key="10">
    <source>
        <dbReference type="Proteomes" id="UP000325081"/>
    </source>
</evidence>
<proteinExistence type="predicted"/>
<evidence type="ECO:0000256" key="2">
    <source>
        <dbReference type="ARBA" id="ARBA00022771"/>
    </source>
</evidence>
<dbReference type="InterPro" id="IPR056276">
    <property type="entry name" value="AtC3H46-like_PABC-like"/>
</dbReference>
<keyword evidence="4 6" id="KW-0694">RNA-binding</keyword>
<dbReference type="InterPro" id="IPR035979">
    <property type="entry name" value="RBD_domain_sf"/>
</dbReference>
<dbReference type="GO" id="GO:0003677">
    <property type="term" value="F:DNA binding"/>
    <property type="evidence" value="ECO:0007669"/>
    <property type="project" value="UniProtKB-KW"/>
</dbReference>
<comment type="caution">
    <text evidence="9">The sequence shown here is derived from an EMBL/GenBank/DDBJ whole genome shotgun (WGS) entry which is preliminary data.</text>
</comment>
<dbReference type="GO" id="GO:0003723">
    <property type="term" value="F:RNA binding"/>
    <property type="evidence" value="ECO:0007669"/>
    <property type="project" value="UniProtKB-UniRule"/>
</dbReference>
<dbReference type="PANTHER" id="PTHR24009:SF11">
    <property type="entry name" value="ZINC FINGER CCCH DOMAIN-CONTAINING PROTEIN 53-LIKE"/>
    <property type="match status" value="1"/>
</dbReference>
<dbReference type="SMART" id="SM00360">
    <property type="entry name" value="RRM"/>
    <property type="match status" value="1"/>
</dbReference>
<keyword evidence="1" id="KW-0479">Metal-binding</keyword>
<evidence type="ECO:0000256" key="1">
    <source>
        <dbReference type="ARBA" id="ARBA00022723"/>
    </source>
</evidence>
<evidence type="ECO:0000256" key="3">
    <source>
        <dbReference type="ARBA" id="ARBA00022833"/>
    </source>
</evidence>
<dbReference type="AlphaFoldDB" id="A0A5A7REC6"/>
<dbReference type="Gene3D" id="3.30.70.330">
    <property type="match status" value="1"/>
</dbReference>
<dbReference type="FunFam" id="3.30.70.330:FF:000678">
    <property type="entry name" value="zinc finger CCCH domain-containing protein 53-like isoform X2"/>
    <property type="match status" value="1"/>
</dbReference>
<dbReference type="InterPro" id="IPR034365">
    <property type="entry name" value="AtC3H46-like_RRM"/>
</dbReference>
<keyword evidence="2" id="KW-0863">Zinc-finger</keyword>
<dbReference type="Proteomes" id="UP000325081">
    <property type="component" value="Unassembled WGS sequence"/>
</dbReference>
<dbReference type="CDD" id="cd12458">
    <property type="entry name" value="RRM_AtC3H46_like"/>
    <property type="match status" value="1"/>
</dbReference>
<dbReference type="SUPFAM" id="SSF54928">
    <property type="entry name" value="RNA-binding domain, RBD"/>
    <property type="match status" value="1"/>
</dbReference>
<evidence type="ECO:0000259" key="8">
    <source>
        <dbReference type="PROSITE" id="PS50102"/>
    </source>
</evidence>